<keyword evidence="1" id="KW-0812">Transmembrane</keyword>
<feature type="transmembrane region" description="Helical" evidence="1">
    <location>
        <begin position="99"/>
        <end position="124"/>
    </location>
</feature>
<dbReference type="InterPro" id="IPR038880">
    <property type="entry name" value="MJ0871-like"/>
</dbReference>
<dbReference type="RefSeq" id="WP_072336023.1">
    <property type="nucleotide sequence ID" value="NZ_CALJDE010000003.1"/>
</dbReference>
<dbReference type="PANTHER" id="PTHR38139">
    <property type="entry name" value="GATE DOMAIN-CONTAINING PROTEIN"/>
    <property type="match status" value="1"/>
</dbReference>
<feature type="transmembrane region" description="Helical" evidence="1">
    <location>
        <begin position="235"/>
        <end position="256"/>
    </location>
</feature>
<keyword evidence="1" id="KW-1133">Transmembrane helix</keyword>
<name>A0A1K1LGF7_9BACT</name>
<keyword evidence="3" id="KW-1185">Reference proteome</keyword>
<proteinExistence type="predicted"/>
<dbReference type="Proteomes" id="UP000186323">
    <property type="component" value="Chromosome I"/>
</dbReference>
<evidence type="ECO:0000256" key="1">
    <source>
        <dbReference type="SAM" id="Phobius"/>
    </source>
</evidence>
<keyword evidence="1" id="KW-0472">Membrane</keyword>
<evidence type="ECO:0000313" key="2">
    <source>
        <dbReference type="EMBL" id="SFV73797.1"/>
    </source>
</evidence>
<accession>A0A1K1LGF7</accession>
<dbReference type="AlphaFoldDB" id="A0A1K1LGF7"/>
<gene>
    <name evidence="2" type="ORF">DESPIGER_1973</name>
</gene>
<feature type="transmembrane region" description="Helical" evidence="1">
    <location>
        <begin position="268"/>
        <end position="285"/>
    </location>
</feature>
<feature type="transmembrane region" description="Helical" evidence="1">
    <location>
        <begin position="130"/>
        <end position="151"/>
    </location>
</feature>
<dbReference type="OrthoDB" id="5453678at2"/>
<dbReference type="EMBL" id="LT630450">
    <property type="protein sequence ID" value="SFV73797.1"/>
    <property type="molecule type" value="Genomic_DNA"/>
</dbReference>
<reference evidence="3" key="1">
    <citation type="submission" date="2016-10" db="EMBL/GenBank/DDBJ databases">
        <authorList>
            <person name="Wegmann U."/>
        </authorList>
    </citation>
    <scope>NUCLEOTIDE SEQUENCE [LARGE SCALE GENOMIC DNA]</scope>
</reference>
<feature type="transmembrane region" description="Helical" evidence="1">
    <location>
        <begin position="191"/>
        <end position="208"/>
    </location>
</feature>
<sequence length="328" mass="35867">MNDILSPESLHSLALLWQGLLWPLLRLLLGLCAGLLLANLLEALRWTRHLSRLATPLARAAHLRDVAGAAFSLAFVSPAAANGLLSGSHRKGEIGGRELMLANLFNSFPAYLVHTPTIFLLTWPVLGWPAVVYVGLTLLAAVGRTGLTIVLSRRLLPVPPQERTARTAAADGETGWRAAIRKAWKRFRRRVPKLVCFTVPVYIIMYLLQRYGLFTAAEDWLATHMDWLAFLKPQAVGIIVLHLAAELGAALGAAGSVLQTGGLEARDVVLALMVGNILSTPMRAIRHQLPAYAGFYRPALALRLILANQGLRAASMAVVTLLYWWIVF</sequence>
<feature type="transmembrane region" description="Helical" evidence="1">
    <location>
        <begin position="305"/>
        <end position="326"/>
    </location>
</feature>
<dbReference type="KEGG" id="dpg:DESPIGER_1973"/>
<dbReference type="PANTHER" id="PTHR38139:SF1">
    <property type="entry name" value="NUCLEOSIDE TRANSPORTER_FEOB GTPASE GATE DOMAIN-CONTAINING PROTEIN"/>
    <property type="match status" value="1"/>
</dbReference>
<organism evidence="2 3">
    <name type="scientific">Desulfovibrio piger</name>
    <dbReference type="NCBI Taxonomy" id="901"/>
    <lineage>
        <taxon>Bacteria</taxon>
        <taxon>Pseudomonadati</taxon>
        <taxon>Thermodesulfobacteriota</taxon>
        <taxon>Desulfovibrionia</taxon>
        <taxon>Desulfovibrionales</taxon>
        <taxon>Desulfovibrionaceae</taxon>
        <taxon>Desulfovibrio</taxon>
    </lineage>
</organism>
<feature type="transmembrane region" description="Helical" evidence="1">
    <location>
        <begin position="20"/>
        <end position="41"/>
    </location>
</feature>
<protein>
    <submittedName>
        <fullName evidence="2">Predicted cobalt transporter in sulfate-reducing delta-proteobacteria</fullName>
    </submittedName>
</protein>
<evidence type="ECO:0000313" key="3">
    <source>
        <dbReference type="Proteomes" id="UP000186323"/>
    </source>
</evidence>